<keyword evidence="2" id="KW-1185">Reference proteome</keyword>
<protein>
    <submittedName>
        <fullName evidence="1">Uncharacterized protein</fullName>
    </submittedName>
</protein>
<dbReference type="GeneID" id="13542842"/>
<dbReference type="VEuPathDB" id="FungiDB:PGTG_21616"/>
<dbReference type="Proteomes" id="UP000008783">
    <property type="component" value="Unassembled WGS sequence"/>
</dbReference>
<proteinExistence type="predicted"/>
<sequence length="62" mass="7163">MYRSLQEQVYYEGPVELRFAEAKPQLRAMPISSRTDNPKLVIRPATADFVMVNPCYKLIDDS</sequence>
<dbReference type="KEGG" id="pgr:PGTG_21616"/>
<name>H6QS19_PUCGT</name>
<organism evidence="1 2">
    <name type="scientific">Puccinia graminis f. sp. tritici (strain CRL 75-36-700-3 / race SCCL)</name>
    <name type="common">Black stem rust fungus</name>
    <dbReference type="NCBI Taxonomy" id="418459"/>
    <lineage>
        <taxon>Eukaryota</taxon>
        <taxon>Fungi</taxon>
        <taxon>Dikarya</taxon>
        <taxon>Basidiomycota</taxon>
        <taxon>Pucciniomycotina</taxon>
        <taxon>Pucciniomycetes</taxon>
        <taxon>Pucciniales</taxon>
        <taxon>Pucciniaceae</taxon>
        <taxon>Puccinia</taxon>
    </lineage>
</organism>
<dbReference type="HOGENOM" id="CLU_2905217_0_0_1"/>
<dbReference type="RefSeq" id="XP_003889701.1">
    <property type="nucleotide sequence ID" value="XM_003889652.1"/>
</dbReference>
<accession>H6QS19</accession>
<dbReference type="InParanoid" id="H6QS19"/>
<dbReference type="AlphaFoldDB" id="H6QS19"/>
<dbReference type="EMBL" id="DS178288">
    <property type="protein sequence ID" value="EHS63490.1"/>
    <property type="molecule type" value="Genomic_DNA"/>
</dbReference>
<gene>
    <name evidence="1" type="ORF">PGTG_21616</name>
</gene>
<evidence type="ECO:0000313" key="2">
    <source>
        <dbReference type="Proteomes" id="UP000008783"/>
    </source>
</evidence>
<reference evidence="2" key="1">
    <citation type="journal article" date="2011" name="Proc. Natl. Acad. Sci. U.S.A.">
        <title>Obligate biotrophy features unraveled by the genomic analysis of rust fungi.</title>
        <authorList>
            <person name="Duplessis S."/>
            <person name="Cuomo C.A."/>
            <person name="Lin Y.-C."/>
            <person name="Aerts A."/>
            <person name="Tisserant E."/>
            <person name="Veneault-Fourrey C."/>
            <person name="Joly D.L."/>
            <person name="Hacquard S."/>
            <person name="Amselem J."/>
            <person name="Cantarel B.L."/>
            <person name="Chiu R."/>
            <person name="Coutinho P.M."/>
            <person name="Feau N."/>
            <person name="Field M."/>
            <person name="Frey P."/>
            <person name="Gelhaye E."/>
            <person name="Goldberg J."/>
            <person name="Grabherr M.G."/>
            <person name="Kodira C.D."/>
            <person name="Kohler A."/>
            <person name="Kuees U."/>
            <person name="Lindquist E.A."/>
            <person name="Lucas S.M."/>
            <person name="Mago R."/>
            <person name="Mauceli E."/>
            <person name="Morin E."/>
            <person name="Murat C."/>
            <person name="Pangilinan J.L."/>
            <person name="Park R."/>
            <person name="Pearson M."/>
            <person name="Quesneville H."/>
            <person name="Rouhier N."/>
            <person name="Sakthikumar S."/>
            <person name="Salamov A.A."/>
            <person name="Schmutz J."/>
            <person name="Selles B."/>
            <person name="Shapiro H."/>
            <person name="Tanguay P."/>
            <person name="Tuskan G.A."/>
            <person name="Henrissat B."/>
            <person name="Van de Peer Y."/>
            <person name="Rouze P."/>
            <person name="Ellis J.G."/>
            <person name="Dodds P.N."/>
            <person name="Schein J.E."/>
            <person name="Zhong S."/>
            <person name="Hamelin R.C."/>
            <person name="Grigoriev I.V."/>
            <person name="Szabo L.J."/>
            <person name="Martin F."/>
        </authorList>
    </citation>
    <scope>NUCLEOTIDE SEQUENCE [LARGE SCALE GENOMIC DNA]</scope>
    <source>
        <strain evidence="2">CRL 75-36-700-3 / race SCCL</strain>
    </source>
</reference>
<evidence type="ECO:0000313" key="1">
    <source>
        <dbReference type="EMBL" id="EHS63490.1"/>
    </source>
</evidence>